<reference evidence="2 3" key="1">
    <citation type="submission" date="2019-02" db="EMBL/GenBank/DDBJ databases">
        <title>Marinobacter halodurans sp. nov., a marine bacterium isolated from sea tidal flat.</title>
        <authorList>
            <person name="Yoo Y."/>
            <person name="Lee D.W."/>
            <person name="Kim B.S."/>
            <person name="Kim J.-J."/>
        </authorList>
    </citation>
    <scope>NUCLEOTIDE SEQUENCE [LARGE SCALE GENOMIC DNA]</scope>
    <source>
        <strain evidence="2 3">YJ-S3-2</strain>
    </source>
</reference>
<organism evidence="2 3">
    <name type="scientific">Marinobacter halodurans</name>
    <dbReference type="NCBI Taxonomy" id="2528979"/>
    <lineage>
        <taxon>Bacteria</taxon>
        <taxon>Pseudomonadati</taxon>
        <taxon>Pseudomonadota</taxon>
        <taxon>Gammaproteobacteria</taxon>
        <taxon>Pseudomonadales</taxon>
        <taxon>Marinobacteraceae</taxon>
        <taxon>Marinobacter</taxon>
    </lineage>
</organism>
<comment type="caution">
    <text evidence="2">The sequence shown here is derived from an EMBL/GenBank/DDBJ whole genome shotgun (WGS) entry which is preliminary data.</text>
</comment>
<name>A0ABY1ZRL3_9GAMM</name>
<gene>
    <name evidence="2" type="ORF">EZI54_01325</name>
</gene>
<keyword evidence="1" id="KW-0812">Transmembrane</keyword>
<evidence type="ECO:0000256" key="1">
    <source>
        <dbReference type="SAM" id="Phobius"/>
    </source>
</evidence>
<sequence length="69" mass="7684">MNGYFGFGHGIGMLVFAALLVFPVWRICQRAGFSGWLSLLVLVPLLNIGLLYFLAFARWPSQPDNGPKE</sequence>
<accession>A0ABY1ZRL3</accession>
<protein>
    <recommendedName>
        <fullName evidence="4">DUF805 domain-containing protein</fullName>
    </recommendedName>
</protein>
<feature type="transmembrane region" description="Helical" evidence="1">
    <location>
        <begin position="6"/>
        <end position="25"/>
    </location>
</feature>
<evidence type="ECO:0000313" key="2">
    <source>
        <dbReference type="EMBL" id="TBW59658.1"/>
    </source>
</evidence>
<proteinExistence type="predicted"/>
<evidence type="ECO:0000313" key="3">
    <source>
        <dbReference type="Proteomes" id="UP000313645"/>
    </source>
</evidence>
<feature type="transmembrane region" description="Helical" evidence="1">
    <location>
        <begin position="37"/>
        <end position="59"/>
    </location>
</feature>
<keyword evidence="1" id="KW-1133">Transmembrane helix</keyword>
<dbReference type="Proteomes" id="UP000313645">
    <property type="component" value="Unassembled WGS sequence"/>
</dbReference>
<keyword evidence="1" id="KW-0472">Membrane</keyword>
<evidence type="ECO:0008006" key="4">
    <source>
        <dbReference type="Google" id="ProtNLM"/>
    </source>
</evidence>
<keyword evidence="3" id="KW-1185">Reference proteome</keyword>
<dbReference type="EMBL" id="SJDL01000001">
    <property type="protein sequence ID" value="TBW59658.1"/>
    <property type="molecule type" value="Genomic_DNA"/>
</dbReference>